<dbReference type="EMBL" id="CATQJA010002650">
    <property type="protein sequence ID" value="CAJ0577324.1"/>
    <property type="molecule type" value="Genomic_DNA"/>
</dbReference>
<keyword evidence="2" id="KW-0393">Immunoglobulin domain</keyword>
<dbReference type="GO" id="GO:0007156">
    <property type="term" value="P:homophilic cell adhesion via plasma membrane adhesion molecules"/>
    <property type="evidence" value="ECO:0007669"/>
    <property type="project" value="TreeGrafter"/>
</dbReference>
<dbReference type="GO" id="GO:0030424">
    <property type="term" value="C:axon"/>
    <property type="evidence" value="ECO:0007669"/>
    <property type="project" value="TreeGrafter"/>
</dbReference>
<accession>A0AA36G9C8</accession>
<dbReference type="InterPro" id="IPR050958">
    <property type="entry name" value="Cell_Adh-Cytoskel_Orgn"/>
</dbReference>
<name>A0AA36G9C8_9BILA</name>
<dbReference type="PANTHER" id="PTHR45080:SF33">
    <property type="entry name" value="IG-LIKE DOMAIN-CONTAINING PROTEIN"/>
    <property type="match status" value="1"/>
</dbReference>
<dbReference type="GO" id="GO:0043025">
    <property type="term" value="C:neuronal cell body"/>
    <property type="evidence" value="ECO:0007669"/>
    <property type="project" value="TreeGrafter"/>
</dbReference>
<dbReference type="InterPro" id="IPR013783">
    <property type="entry name" value="Ig-like_fold"/>
</dbReference>
<dbReference type="AlphaFoldDB" id="A0AA36G9C8"/>
<dbReference type="InterPro" id="IPR007110">
    <property type="entry name" value="Ig-like_dom"/>
</dbReference>
<dbReference type="Pfam" id="PF07679">
    <property type="entry name" value="I-set"/>
    <property type="match status" value="1"/>
</dbReference>
<proteinExistence type="predicted"/>
<feature type="non-terminal residue" evidence="4">
    <location>
        <position position="411"/>
    </location>
</feature>
<dbReference type="InterPro" id="IPR036179">
    <property type="entry name" value="Ig-like_dom_sf"/>
</dbReference>
<dbReference type="PROSITE" id="PS50835">
    <property type="entry name" value="IG_LIKE"/>
    <property type="match status" value="3"/>
</dbReference>
<feature type="domain" description="Ig-like" evidence="3">
    <location>
        <begin position="1"/>
        <end position="79"/>
    </location>
</feature>
<feature type="domain" description="Ig-like" evidence="3">
    <location>
        <begin position="177"/>
        <end position="284"/>
    </location>
</feature>
<comment type="caution">
    <text evidence="4">The sequence shown here is derived from an EMBL/GenBank/DDBJ whole genome shotgun (WGS) entry which is preliminary data.</text>
</comment>
<evidence type="ECO:0000256" key="2">
    <source>
        <dbReference type="ARBA" id="ARBA00023319"/>
    </source>
</evidence>
<dbReference type="GO" id="GO:0005886">
    <property type="term" value="C:plasma membrane"/>
    <property type="evidence" value="ECO:0007669"/>
    <property type="project" value="TreeGrafter"/>
</dbReference>
<evidence type="ECO:0000313" key="4">
    <source>
        <dbReference type="EMBL" id="CAJ0577324.1"/>
    </source>
</evidence>
<dbReference type="SUPFAM" id="SSF48726">
    <property type="entry name" value="Immunoglobulin"/>
    <property type="match status" value="3"/>
</dbReference>
<gene>
    <name evidence="4" type="ORF">MSPICULIGERA_LOCUS15600</name>
</gene>
<dbReference type="GO" id="GO:0008046">
    <property type="term" value="F:axon guidance receptor activity"/>
    <property type="evidence" value="ECO:0007669"/>
    <property type="project" value="TreeGrafter"/>
</dbReference>
<evidence type="ECO:0000256" key="1">
    <source>
        <dbReference type="ARBA" id="ARBA00022737"/>
    </source>
</evidence>
<dbReference type="SMART" id="SM00408">
    <property type="entry name" value="IGc2"/>
    <property type="match status" value="3"/>
</dbReference>
<protein>
    <recommendedName>
        <fullName evidence="3">Ig-like domain-containing protein</fullName>
    </recommendedName>
</protein>
<dbReference type="InterPro" id="IPR013098">
    <property type="entry name" value="Ig_I-set"/>
</dbReference>
<dbReference type="SMART" id="SM00409">
    <property type="entry name" value="IG"/>
    <property type="match status" value="3"/>
</dbReference>
<dbReference type="Proteomes" id="UP001177023">
    <property type="component" value="Unassembled WGS sequence"/>
</dbReference>
<evidence type="ECO:0000313" key="5">
    <source>
        <dbReference type="Proteomes" id="UP001177023"/>
    </source>
</evidence>
<reference evidence="4" key="1">
    <citation type="submission" date="2023-06" db="EMBL/GenBank/DDBJ databases">
        <authorList>
            <person name="Delattre M."/>
        </authorList>
    </citation>
    <scope>NUCLEOTIDE SEQUENCE</scope>
    <source>
        <strain evidence="4">AF72</strain>
    </source>
</reference>
<evidence type="ECO:0000259" key="3">
    <source>
        <dbReference type="PROSITE" id="PS50835"/>
    </source>
</evidence>
<feature type="domain" description="Ig-like" evidence="3">
    <location>
        <begin position="89"/>
        <end position="175"/>
    </location>
</feature>
<dbReference type="InterPro" id="IPR003598">
    <property type="entry name" value="Ig_sub2"/>
</dbReference>
<dbReference type="InterPro" id="IPR003961">
    <property type="entry name" value="FN3_dom"/>
</dbReference>
<dbReference type="Gene3D" id="2.60.40.10">
    <property type="entry name" value="Immunoglobulins"/>
    <property type="match status" value="4"/>
</dbReference>
<keyword evidence="1" id="KW-0677">Repeat</keyword>
<dbReference type="SUPFAM" id="SSF49265">
    <property type="entry name" value="Fibronectin type III"/>
    <property type="match status" value="1"/>
</dbReference>
<organism evidence="4 5">
    <name type="scientific">Mesorhabditis spiculigera</name>
    <dbReference type="NCBI Taxonomy" id="96644"/>
    <lineage>
        <taxon>Eukaryota</taxon>
        <taxon>Metazoa</taxon>
        <taxon>Ecdysozoa</taxon>
        <taxon>Nematoda</taxon>
        <taxon>Chromadorea</taxon>
        <taxon>Rhabditida</taxon>
        <taxon>Rhabditina</taxon>
        <taxon>Rhabditomorpha</taxon>
        <taxon>Rhabditoidea</taxon>
        <taxon>Rhabditidae</taxon>
        <taxon>Mesorhabditinae</taxon>
        <taxon>Mesorhabditis</taxon>
    </lineage>
</organism>
<dbReference type="GO" id="GO:0050808">
    <property type="term" value="P:synapse organization"/>
    <property type="evidence" value="ECO:0007669"/>
    <property type="project" value="TreeGrafter"/>
</dbReference>
<dbReference type="CDD" id="cd00063">
    <property type="entry name" value="FN3"/>
    <property type="match status" value="1"/>
</dbReference>
<dbReference type="Pfam" id="PF13927">
    <property type="entry name" value="Ig_3"/>
    <property type="match status" value="1"/>
</dbReference>
<sequence length="411" mass="45801">MVTKGRKFEVMEGRPVELPCAFSSALDDEAVNWVSGGETLALDEDILNNDPKLEVRKESDRSTLVITQVEPQYSKKFTCMLLGSDITAPSVVITPDASEYTVRKGESVLLRCLASGNPKPVVFWTKKAGQLEEDVIQRTDGTLSFVADSAHQGVYICTARNKIGEKWKSIDVKVNGPNNAISGAGVKPWVRTEEGYIPVGYLDSTNISCTFDGNPPPNLEWYYNGYRVKLNDEKFMDAKEWEQREQNYTRTTLELHRMNQDVFGDYICQASNNLGTARAVIHVSGKPGPPELDVAGSVLKWSVRSRSPIIEYAVKFRLRSHDIFNGKHTVSADKKDRTGSDEYSSSVDLATFLQKGKTYEVQVEARNAMGWGSMARKFQTIEVPGDDSVPTASSSQLFIFFGPLLTIWRVL</sequence>
<dbReference type="PANTHER" id="PTHR45080">
    <property type="entry name" value="CONTACTIN 5"/>
    <property type="match status" value="1"/>
</dbReference>
<keyword evidence="5" id="KW-1185">Reference proteome</keyword>
<dbReference type="InterPro" id="IPR036116">
    <property type="entry name" value="FN3_sf"/>
</dbReference>
<dbReference type="InterPro" id="IPR003599">
    <property type="entry name" value="Ig_sub"/>
</dbReference>